<reference evidence="3 4" key="1">
    <citation type="submission" date="2020-05" db="EMBL/GenBank/DDBJ databases">
        <authorList>
            <person name="Whitworth D."/>
        </authorList>
    </citation>
    <scope>NUCLEOTIDE SEQUENCE [LARGE SCALE GENOMIC DNA]</scope>
    <source>
        <strain evidence="3 4">AB043B</strain>
    </source>
</reference>
<evidence type="ECO:0000313" key="4">
    <source>
        <dbReference type="Proteomes" id="UP000563426"/>
    </source>
</evidence>
<dbReference type="Proteomes" id="UP000563426">
    <property type="component" value="Unassembled WGS sequence"/>
</dbReference>
<proteinExistence type="predicted"/>
<feature type="region of interest" description="Disordered" evidence="1">
    <location>
        <begin position="244"/>
        <end position="351"/>
    </location>
</feature>
<feature type="transmembrane region" description="Helical" evidence="2">
    <location>
        <begin position="218"/>
        <end position="238"/>
    </location>
</feature>
<gene>
    <name evidence="3" type="ORF">HMI49_25485</name>
</gene>
<dbReference type="AlphaFoldDB" id="A0A7Y4KMQ1"/>
<organism evidence="3 4">
    <name type="scientific">Corallococcus exercitus</name>
    <dbReference type="NCBI Taxonomy" id="2316736"/>
    <lineage>
        <taxon>Bacteria</taxon>
        <taxon>Pseudomonadati</taxon>
        <taxon>Myxococcota</taxon>
        <taxon>Myxococcia</taxon>
        <taxon>Myxococcales</taxon>
        <taxon>Cystobacterineae</taxon>
        <taxon>Myxococcaceae</taxon>
        <taxon>Corallococcus</taxon>
    </lineage>
</organism>
<evidence type="ECO:0000256" key="2">
    <source>
        <dbReference type="SAM" id="Phobius"/>
    </source>
</evidence>
<comment type="caution">
    <text evidence="3">The sequence shown here is derived from an EMBL/GenBank/DDBJ whole genome shotgun (WGS) entry which is preliminary data.</text>
</comment>
<protein>
    <submittedName>
        <fullName evidence="3">Uncharacterized protein</fullName>
    </submittedName>
</protein>
<accession>A0A7Y4KMQ1</accession>
<feature type="transmembrane region" description="Helical" evidence="2">
    <location>
        <begin position="185"/>
        <end position="206"/>
    </location>
</feature>
<sequence>MGSRLVHVLLVSLVTVLGLLLPWVQADDWVRLLETVLASAAIWRLSGVELGVVHRLAELAVCAVAGAMLGNAQAFALRRAGLQVSGWAGMTSTAVAVGLVGSRALAVALGLSPGMAPVGMGLVLGLTQGWLLRREVHGAAVWVAACAVGYGMAGPAADWKAHAWKSAVEMGATWRLSSITLTAQVVTWGALAMCMAIGGVFILTSLRTQVLPAPGSRLPGAVGQLAFLGLALPLMVALEAREKSEPRWIPSSNPPTQLQPRPTRTWAPTRTPSDEEVYSPGCTTRGCGPASHVEAPSPPTVHDEHLLRLPPTDRVPSSGRRWNNAASTEAEPINEASGPGAGRGSSGAVVY</sequence>
<name>A0A7Y4KMQ1_9BACT</name>
<feature type="compositionally biased region" description="Low complexity" evidence="1">
    <location>
        <begin position="254"/>
        <end position="271"/>
    </location>
</feature>
<keyword evidence="2" id="KW-0812">Transmembrane</keyword>
<keyword evidence="4" id="KW-1185">Reference proteome</keyword>
<evidence type="ECO:0000313" key="3">
    <source>
        <dbReference type="EMBL" id="NOK36565.1"/>
    </source>
</evidence>
<dbReference type="RefSeq" id="WP_171436876.1">
    <property type="nucleotide sequence ID" value="NZ_JABFJV010000169.1"/>
</dbReference>
<dbReference type="EMBL" id="JABFJV010000169">
    <property type="protein sequence ID" value="NOK36565.1"/>
    <property type="molecule type" value="Genomic_DNA"/>
</dbReference>
<keyword evidence="2" id="KW-0472">Membrane</keyword>
<evidence type="ECO:0000256" key="1">
    <source>
        <dbReference type="SAM" id="MobiDB-lite"/>
    </source>
</evidence>
<feature type="transmembrane region" description="Helical" evidence="2">
    <location>
        <begin position="106"/>
        <end position="126"/>
    </location>
</feature>
<keyword evidence="2" id="KW-1133">Transmembrane helix</keyword>